<dbReference type="InterPro" id="IPR020904">
    <property type="entry name" value="Sc_DH/Rdtase_CS"/>
</dbReference>
<proteinExistence type="inferred from homology"/>
<evidence type="ECO:0000313" key="5">
    <source>
        <dbReference type="Proteomes" id="UP000250079"/>
    </source>
</evidence>
<dbReference type="RefSeq" id="WP_088921850.1">
    <property type="nucleotide sequence ID" value="NZ_CP018632.1"/>
</dbReference>
<dbReference type="InterPro" id="IPR002347">
    <property type="entry name" value="SDR_fam"/>
</dbReference>
<dbReference type="SUPFAM" id="SSF51735">
    <property type="entry name" value="NAD(P)-binding Rossmann-fold domains"/>
    <property type="match status" value="1"/>
</dbReference>
<dbReference type="PANTHER" id="PTHR43477">
    <property type="entry name" value="DIHYDROANTICAPSIN 7-DEHYDROGENASE"/>
    <property type="match status" value="1"/>
</dbReference>
<reference evidence="4 5" key="1">
    <citation type="submission" date="2016-12" db="EMBL/GenBank/DDBJ databases">
        <authorList>
            <person name="Song W.-J."/>
            <person name="Kurnit D.M."/>
        </authorList>
    </citation>
    <scope>NUCLEOTIDE SEQUENCE [LARGE SCALE GENOMIC DNA]</scope>
    <source>
        <strain evidence="4 5">IMCC3135</strain>
    </source>
</reference>
<protein>
    <submittedName>
        <fullName evidence="4">2-keto-3-deoxy-L-fuconate dehydrogenase</fullName>
        <ecNumber evidence="4">1.1.1.-</ecNumber>
    </submittedName>
</protein>
<dbReference type="PRINTS" id="PR00081">
    <property type="entry name" value="GDHRDH"/>
</dbReference>
<dbReference type="GO" id="GO:0016491">
    <property type="term" value="F:oxidoreductase activity"/>
    <property type="evidence" value="ECO:0007669"/>
    <property type="project" value="UniProtKB-KW"/>
</dbReference>
<dbReference type="KEGG" id="gai:IMCC3135_14445"/>
<keyword evidence="3" id="KW-0520">NAD</keyword>
<dbReference type="InterPro" id="IPR036291">
    <property type="entry name" value="NAD(P)-bd_dom_sf"/>
</dbReference>
<dbReference type="OrthoDB" id="9804774at2"/>
<dbReference type="PRINTS" id="PR00080">
    <property type="entry name" value="SDRFAMILY"/>
</dbReference>
<keyword evidence="2 4" id="KW-0560">Oxidoreductase</keyword>
<dbReference type="PANTHER" id="PTHR43477:SF4">
    <property type="entry name" value="DEHYDROGENASE_REDUCTASE SDR FAMILY MEMBER 6"/>
    <property type="match status" value="1"/>
</dbReference>
<name>A0A2Z2P0I9_9GAMM</name>
<dbReference type="InterPro" id="IPR051122">
    <property type="entry name" value="SDR_DHRS6-like"/>
</dbReference>
<dbReference type="Proteomes" id="UP000250079">
    <property type="component" value="Chromosome"/>
</dbReference>
<evidence type="ECO:0000256" key="2">
    <source>
        <dbReference type="ARBA" id="ARBA00023002"/>
    </source>
</evidence>
<evidence type="ECO:0000313" key="4">
    <source>
        <dbReference type="EMBL" id="ASJ72974.1"/>
    </source>
</evidence>
<dbReference type="EC" id="1.1.1.-" evidence="4"/>
<dbReference type="AlphaFoldDB" id="A0A2Z2P0I9"/>
<evidence type="ECO:0000256" key="1">
    <source>
        <dbReference type="ARBA" id="ARBA00006484"/>
    </source>
</evidence>
<sequence>MKKRLEGKRALVTAAAQGIGEATARAFAEAGATVVATDINAEKLAELDSVPGITTQVLNVMDRAAIEAFFKDEAAFDILFNCAGTVHNGSILDCTDDDWDMAFNLNVKSMFHMSQAVLPGMIAAGTGSIINISSIAAHKGLPNRFAYGASKAAVLGLTKAIAADFVTNGIRCNSICPGTVQSPSLNDRIAAFEDPVAARKQFVARQPMGRLGSVDEIAAAAMYLASDDSVFTTGTQMNVDGGMSI</sequence>
<organism evidence="4 5">
    <name type="scientific">Granulosicoccus antarcticus IMCC3135</name>
    <dbReference type="NCBI Taxonomy" id="1192854"/>
    <lineage>
        <taxon>Bacteria</taxon>
        <taxon>Pseudomonadati</taxon>
        <taxon>Pseudomonadota</taxon>
        <taxon>Gammaproteobacteria</taxon>
        <taxon>Chromatiales</taxon>
        <taxon>Granulosicoccaceae</taxon>
        <taxon>Granulosicoccus</taxon>
    </lineage>
</organism>
<dbReference type="EMBL" id="CP018632">
    <property type="protein sequence ID" value="ASJ72974.1"/>
    <property type="molecule type" value="Genomic_DNA"/>
</dbReference>
<comment type="similarity">
    <text evidence="1">Belongs to the short-chain dehydrogenases/reductases (SDR) family.</text>
</comment>
<dbReference type="FunFam" id="3.40.50.720:FF:000084">
    <property type="entry name" value="Short-chain dehydrogenase reductase"/>
    <property type="match status" value="1"/>
</dbReference>
<dbReference type="Gene3D" id="3.40.50.720">
    <property type="entry name" value="NAD(P)-binding Rossmann-like Domain"/>
    <property type="match status" value="1"/>
</dbReference>
<keyword evidence="5" id="KW-1185">Reference proteome</keyword>
<evidence type="ECO:0000256" key="3">
    <source>
        <dbReference type="ARBA" id="ARBA00023027"/>
    </source>
</evidence>
<accession>A0A2Z2P0I9</accession>
<dbReference type="Pfam" id="PF13561">
    <property type="entry name" value="adh_short_C2"/>
    <property type="match status" value="1"/>
</dbReference>
<gene>
    <name evidence="4" type="ORF">IMCC3135_14445</name>
</gene>
<dbReference type="PROSITE" id="PS00061">
    <property type="entry name" value="ADH_SHORT"/>
    <property type="match status" value="1"/>
</dbReference>